<proteinExistence type="inferred from homology"/>
<dbReference type="OrthoDB" id="372184at2157"/>
<evidence type="ECO:0000313" key="6">
    <source>
        <dbReference type="EMBL" id="BBE41567.1"/>
    </source>
</evidence>
<evidence type="ECO:0000313" key="7">
    <source>
        <dbReference type="Proteomes" id="UP000509448"/>
    </source>
</evidence>
<dbReference type="EMBL" id="AP018732">
    <property type="protein sequence ID" value="BBE41567.1"/>
    <property type="molecule type" value="Genomic_DNA"/>
</dbReference>
<evidence type="ECO:0000256" key="4">
    <source>
        <dbReference type="ARBA" id="ARBA00022691"/>
    </source>
</evidence>
<reference evidence="6 7" key="1">
    <citation type="journal article" date="2019" name="ISME J.">
        <title>Isolation and characterization of a thermophilic sulfur- and iron-reducing thaumarchaeote from a terrestrial acidic hot spring.</title>
        <authorList>
            <person name="Kato S."/>
            <person name="Itoh T."/>
            <person name="Yuki M."/>
            <person name="Nagamori M."/>
            <person name="Ohnishi M."/>
            <person name="Uematsu K."/>
            <person name="Suzuki K."/>
            <person name="Takashina T."/>
            <person name="Ohkuma M."/>
        </authorList>
    </citation>
    <scope>NUCLEOTIDE SEQUENCE [LARGE SCALE GENOMIC DNA]</scope>
    <source>
        <strain evidence="6 7">NAS-02</strain>
    </source>
</reference>
<keyword evidence="4" id="KW-0949">S-adenosyl-L-methionine</keyword>
<dbReference type="InterPro" id="IPR029028">
    <property type="entry name" value="Alpha/beta_knot_MTases"/>
</dbReference>
<comment type="similarity">
    <text evidence="1">Belongs to the class IV-like SAM-binding methyltransferase superfamily. RNA methyltransferase TrmH family.</text>
</comment>
<keyword evidence="3 6" id="KW-0808">Transferase</keyword>
<dbReference type="SUPFAM" id="SSF75217">
    <property type="entry name" value="alpha/beta knot"/>
    <property type="match status" value="1"/>
</dbReference>
<dbReference type="Gene3D" id="3.40.1280.10">
    <property type="match status" value="1"/>
</dbReference>
<dbReference type="Proteomes" id="UP000509448">
    <property type="component" value="Chromosome"/>
</dbReference>
<dbReference type="GO" id="GO:0002128">
    <property type="term" value="P:tRNA nucleoside ribose methylation"/>
    <property type="evidence" value="ECO:0007669"/>
    <property type="project" value="TreeGrafter"/>
</dbReference>
<gene>
    <name evidence="6" type="ORF">NAS2_0166</name>
</gene>
<dbReference type="GO" id="GO:0005829">
    <property type="term" value="C:cytosol"/>
    <property type="evidence" value="ECO:0007669"/>
    <property type="project" value="TreeGrafter"/>
</dbReference>
<dbReference type="PANTHER" id="PTHR42786:SF2">
    <property type="entry name" value="TRNA (CYTIDINE_URIDINE-2'-O-)-METHYLTRANSFERASE TRMJ"/>
    <property type="match status" value="1"/>
</dbReference>
<dbReference type="Pfam" id="PF00588">
    <property type="entry name" value="SpoU_methylase"/>
    <property type="match status" value="1"/>
</dbReference>
<sequence>MSGPKSGRTANEPYRRWSVVLVDPHYGMNVGYVARVMMNFGLRDLVLVSSRGHSDKLGTKAARQYASHGSVLLDSARVVNSLRSLRSEKGLLVATTAKVVGAPRRLIRRPMSVEELVDLAAGRDDVALVLGRDTTGLTNEEIAECDFVVHVPTWTDYPTLNISHALAIILYEVAKGYHGMHGLYGMSHPSAQELSALDEIVSRTVDILGYEGGRATKVSVLIRRLAERGDRTEVRALMGVLGKFLGHASHGHVASSTGNA</sequence>
<dbReference type="GO" id="GO:0003723">
    <property type="term" value="F:RNA binding"/>
    <property type="evidence" value="ECO:0007669"/>
    <property type="project" value="InterPro"/>
</dbReference>
<dbReference type="CDD" id="cd18093">
    <property type="entry name" value="SpoU-like_TrmJ"/>
    <property type="match status" value="1"/>
</dbReference>
<name>A0A4P2VBS3_9ARCH</name>
<dbReference type="InterPro" id="IPR029026">
    <property type="entry name" value="tRNA_m1G_MTases_N"/>
</dbReference>
<evidence type="ECO:0000256" key="3">
    <source>
        <dbReference type="ARBA" id="ARBA00022679"/>
    </source>
</evidence>
<keyword evidence="2 6" id="KW-0489">Methyltransferase</keyword>
<dbReference type="KEGG" id="ccai:NAS2_0166"/>
<accession>A0A4P2VBS3</accession>
<dbReference type="PANTHER" id="PTHR42786">
    <property type="entry name" value="TRNA/RRNA METHYLTRANSFERASE"/>
    <property type="match status" value="1"/>
</dbReference>
<dbReference type="AlphaFoldDB" id="A0A4P2VBS3"/>
<protein>
    <submittedName>
        <fullName evidence="6">tRNA:Cm32/Um32 methyltransferase</fullName>
    </submittedName>
</protein>
<dbReference type="RefSeq" id="WP_174447900.1">
    <property type="nucleotide sequence ID" value="NZ_AP018732.1"/>
</dbReference>
<evidence type="ECO:0000256" key="2">
    <source>
        <dbReference type="ARBA" id="ARBA00022603"/>
    </source>
</evidence>
<feature type="domain" description="tRNA/rRNA methyltransferase SpoU type" evidence="5">
    <location>
        <begin position="18"/>
        <end position="171"/>
    </location>
</feature>
<dbReference type="GO" id="GO:0008173">
    <property type="term" value="F:RNA methyltransferase activity"/>
    <property type="evidence" value="ECO:0007669"/>
    <property type="project" value="InterPro"/>
</dbReference>
<evidence type="ECO:0000256" key="1">
    <source>
        <dbReference type="ARBA" id="ARBA00007228"/>
    </source>
</evidence>
<dbReference type="PIRSF" id="PIRSF004808">
    <property type="entry name" value="LasT"/>
    <property type="match status" value="1"/>
</dbReference>
<evidence type="ECO:0000259" key="5">
    <source>
        <dbReference type="Pfam" id="PF00588"/>
    </source>
</evidence>
<dbReference type="GeneID" id="55583986"/>
<dbReference type="InterPro" id="IPR001537">
    <property type="entry name" value="SpoU_MeTrfase"/>
</dbReference>
<keyword evidence="7" id="KW-1185">Reference proteome</keyword>
<dbReference type="InterPro" id="IPR004384">
    <property type="entry name" value="RNA_MeTrfase_TrmJ/LasT"/>
</dbReference>
<organism evidence="6 7">
    <name type="scientific">Conexivisphaera calida</name>
    <dbReference type="NCBI Taxonomy" id="1874277"/>
    <lineage>
        <taxon>Archaea</taxon>
        <taxon>Nitrososphaerota</taxon>
        <taxon>Conexivisphaeria</taxon>
        <taxon>Conexivisphaerales</taxon>
        <taxon>Conexivisphaeraceae</taxon>
        <taxon>Conexivisphaera</taxon>
    </lineage>
</organism>